<dbReference type="InterPro" id="IPR050166">
    <property type="entry name" value="ABC_transporter_ATP-bind"/>
</dbReference>
<evidence type="ECO:0000259" key="4">
    <source>
        <dbReference type="PROSITE" id="PS50893"/>
    </source>
</evidence>
<proteinExistence type="predicted"/>
<accession>A0A0G0NAG1</accession>
<dbReference type="InterPro" id="IPR003593">
    <property type="entry name" value="AAA+_ATPase"/>
</dbReference>
<name>A0A0G0NAG1_9BACT</name>
<dbReference type="InterPro" id="IPR027417">
    <property type="entry name" value="P-loop_NTPase"/>
</dbReference>
<sequence>MDFSEAHIQPLKIPETGFLNTMITVKNLHIAYANTGHEALRDISFDVRQGERVAILGPSGCGKTTILHAIAGLLQSPTIIQKGSITIAGQARIGMVFQHPTLLPWKTVAQNIAYGSVTAGKPTTSSTDDALLQMIGLQKFKQYYPEQLSLGMQQRVNFARALSIQPDLLLMDEPFSGLDIATKKSIQDEFKAILEKTRVTTLFVTHSLSEATFLADRIVILSAGPGTVQTIMVNKPGQHSIPEYQYIDNDEE</sequence>
<dbReference type="PROSITE" id="PS00211">
    <property type="entry name" value="ABC_TRANSPORTER_1"/>
    <property type="match status" value="1"/>
</dbReference>
<gene>
    <name evidence="5" type="ORF">UT41_C0001G0007</name>
</gene>
<dbReference type="PANTHER" id="PTHR42788:SF13">
    <property type="entry name" value="ALIPHATIC SULFONATES IMPORT ATP-BINDING PROTEIN SSUB"/>
    <property type="match status" value="1"/>
</dbReference>
<dbReference type="SUPFAM" id="SSF52540">
    <property type="entry name" value="P-loop containing nucleoside triphosphate hydrolases"/>
    <property type="match status" value="1"/>
</dbReference>
<dbReference type="Pfam" id="PF00005">
    <property type="entry name" value="ABC_tran"/>
    <property type="match status" value="1"/>
</dbReference>
<reference evidence="5 6" key="1">
    <citation type="journal article" date="2015" name="Nature">
        <title>rRNA introns, odd ribosomes, and small enigmatic genomes across a large radiation of phyla.</title>
        <authorList>
            <person name="Brown C.T."/>
            <person name="Hug L.A."/>
            <person name="Thomas B.C."/>
            <person name="Sharon I."/>
            <person name="Castelle C.J."/>
            <person name="Singh A."/>
            <person name="Wilkins M.J."/>
            <person name="Williams K.H."/>
            <person name="Banfield J.F."/>
        </authorList>
    </citation>
    <scope>NUCLEOTIDE SEQUENCE [LARGE SCALE GENOMIC DNA]</scope>
</reference>
<dbReference type="STRING" id="1619013.UT41_C0001G0007"/>
<dbReference type="Gene3D" id="3.40.50.300">
    <property type="entry name" value="P-loop containing nucleotide triphosphate hydrolases"/>
    <property type="match status" value="1"/>
</dbReference>
<evidence type="ECO:0000256" key="1">
    <source>
        <dbReference type="ARBA" id="ARBA00022448"/>
    </source>
</evidence>
<dbReference type="PANTHER" id="PTHR42788">
    <property type="entry name" value="TAURINE IMPORT ATP-BINDING PROTEIN-RELATED"/>
    <property type="match status" value="1"/>
</dbReference>
<organism evidence="5 6">
    <name type="scientific">Candidatus Wolfebacteria bacterium GW2011_GWC2_39_22</name>
    <dbReference type="NCBI Taxonomy" id="1619013"/>
    <lineage>
        <taxon>Bacteria</taxon>
        <taxon>Candidatus Wolfeibacteriota</taxon>
    </lineage>
</organism>
<feature type="domain" description="ABC transporter" evidence="4">
    <location>
        <begin position="25"/>
        <end position="244"/>
    </location>
</feature>
<dbReference type="InterPro" id="IPR017871">
    <property type="entry name" value="ABC_transporter-like_CS"/>
</dbReference>
<comment type="caution">
    <text evidence="5">The sequence shown here is derived from an EMBL/GenBank/DDBJ whole genome shotgun (WGS) entry which is preliminary data.</text>
</comment>
<dbReference type="GO" id="GO:0016887">
    <property type="term" value="F:ATP hydrolysis activity"/>
    <property type="evidence" value="ECO:0007669"/>
    <property type="project" value="InterPro"/>
</dbReference>
<protein>
    <submittedName>
        <fullName evidence="5">ABC transporter family protein</fullName>
    </submittedName>
</protein>
<keyword evidence="1" id="KW-0813">Transport</keyword>
<evidence type="ECO:0000313" key="5">
    <source>
        <dbReference type="EMBL" id="KKR12463.1"/>
    </source>
</evidence>
<dbReference type="CDD" id="cd03293">
    <property type="entry name" value="ABC_NrtD_SsuB_transporters"/>
    <property type="match status" value="1"/>
</dbReference>
<evidence type="ECO:0000313" key="6">
    <source>
        <dbReference type="Proteomes" id="UP000034665"/>
    </source>
</evidence>
<dbReference type="SMART" id="SM00382">
    <property type="entry name" value="AAA"/>
    <property type="match status" value="1"/>
</dbReference>
<dbReference type="InterPro" id="IPR003439">
    <property type="entry name" value="ABC_transporter-like_ATP-bd"/>
</dbReference>
<keyword evidence="2" id="KW-0547">Nucleotide-binding</keyword>
<evidence type="ECO:0000256" key="3">
    <source>
        <dbReference type="ARBA" id="ARBA00022840"/>
    </source>
</evidence>
<dbReference type="PROSITE" id="PS50893">
    <property type="entry name" value="ABC_TRANSPORTER_2"/>
    <property type="match status" value="1"/>
</dbReference>
<dbReference type="EMBL" id="LBWR01000001">
    <property type="protein sequence ID" value="KKR12463.1"/>
    <property type="molecule type" value="Genomic_DNA"/>
</dbReference>
<evidence type="ECO:0000256" key="2">
    <source>
        <dbReference type="ARBA" id="ARBA00022741"/>
    </source>
</evidence>
<dbReference type="AlphaFoldDB" id="A0A0G0NAG1"/>
<dbReference type="Proteomes" id="UP000034665">
    <property type="component" value="Unassembled WGS sequence"/>
</dbReference>
<dbReference type="GO" id="GO:0005524">
    <property type="term" value="F:ATP binding"/>
    <property type="evidence" value="ECO:0007669"/>
    <property type="project" value="UniProtKB-KW"/>
</dbReference>
<keyword evidence="3" id="KW-0067">ATP-binding</keyword>